<sequence>MPRPHLNIFLPNTVNSPCLTKDVQVWTAGRTELFRKLTGTEQIFVENVKNIRALFGHENMINTMFDEKIYVNAAPYTRRDVRVCMDMDMDIGMDMDMGMGMGMGMDMQYARSCPRIPIWLSIANEGGEENEGEAKSQIEK</sequence>
<keyword evidence="2" id="KW-1185">Reference proteome</keyword>
<protein>
    <submittedName>
        <fullName evidence="1">Uncharacterized protein</fullName>
    </submittedName>
</protein>
<accession>A0AAN9TWT2</accession>
<evidence type="ECO:0000313" key="2">
    <source>
        <dbReference type="Proteomes" id="UP001367676"/>
    </source>
</evidence>
<gene>
    <name evidence="1" type="ORF">V9T40_004573</name>
</gene>
<dbReference type="Proteomes" id="UP001367676">
    <property type="component" value="Unassembled WGS sequence"/>
</dbReference>
<name>A0AAN9TWT2_9HEMI</name>
<reference evidence="1 2" key="1">
    <citation type="submission" date="2024-03" db="EMBL/GenBank/DDBJ databases">
        <title>Adaptation during the transition from Ophiocordyceps entomopathogen to insect associate is accompanied by gene loss and intensified selection.</title>
        <authorList>
            <person name="Ward C.M."/>
            <person name="Onetto C.A."/>
            <person name="Borneman A.R."/>
        </authorList>
    </citation>
    <scope>NUCLEOTIDE SEQUENCE [LARGE SCALE GENOMIC DNA]</scope>
    <source>
        <strain evidence="1">AWRI1</strain>
        <tissue evidence="1">Single Adult Female</tissue>
    </source>
</reference>
<organism evidence="1 2">
    <name type="scientific">Parthenolecanium corni</name>
    <dbReference type="NCBI Taxonomy" id="536013"/>
    <lineage>
        <taxon>Eukaryota</taxon>
        <taxon>Metazoa</taxon>
        <taxon>Ecdysozoa</taxon>
        <taxon>Arthropoda</taxon>
        <taxon>Hexapoda</taxon>
        <taxon>Insecta</taxon>
        <taxon>Pterygota</taxon>
        <taxon>Neoptera</taxon>
        <taxon>Paraneoptera</taxon>
        <taxon>Hemiptera</taxon>
        <taxon>Sternorrhyncha</taxon>
        <taxon>Coccoidea</taxon>
        <taxon>Coccidae</taxon>
        <taxon>Parthenolecanium</taxon>
    </lineage>
</organism>
<evidence type="ECO:0000313" key="1">
    <source>
        <dbReference type="EMBL" id="KAK7604300.1"/>
    </source>
</evidence>
<dbReference type="EMBL" id="JBBCAQ010000004">
    <property type="protein sequence ID" value="KAK7604300.1"/>
    <property type="molecule type" value="Genomic_DNA"/>
</dbReference>
<comment type="caution">
    <text evidence="1">The sequence shown here is derived from an EMBL/GenBank/DDBJ whole genome shotgun (WGS) entry which is preliminary data.</text>
</comment>
<dbReference type="AlphaFoldDB" id="A0AAN9TWT2"/>
<proteinExistence type="predicted"/>